<dbReference type="PANTHER" id="PTHR43179:SF7">
    <property type="entry name" value="RHAMNOSYLTRANSFERASE WBBL"/>
    <property type="match status" value="1"/>
</dbReference>
<name>A0ABS6W6W5_9FLAO</name>
<evidence type="ECO:0000313" key="3">
    <source>
        <dbReference type="Proteomes" id="UP000719267"/>
    </source>
</evidence>
<keyword evidence="3" id="KW-1185">Reference proteome</keyword>
<dbReference type="InterPro" id="IPR001173">
    <property type="entry name" value="Glyco_trans_2-like"/>
</dbReference>
<feature type="domain" description="Glycosyltransferase 2-like" evidence="1">
    <location>
        <begin position="5"/>
        <end position="180"/>
    </location>
</feature>
<comment type="caution">
    <text evidence="2">The sequence shown here is derived from an EMBL/GenBank/DDBJ whole genome shotgun (WGS) entry which is preliminary data.</text>
</comment>
<reference evidence="2 3" key="1">
    <citation type="submission" date="2021-07" db="EMBL/GenBank/DDBJ databases">
        <title>Mesonia aestuariivivens sp. nov., isolated from a tidal flat.</title>
        <authorList>
            <person name="Kim Y.-O."/>
            <person name="Yoon J.-H."/>
        </authorList>
    </citation>
    <scope>NUCLEOTIDE SEQUENCE [LARGE SCALE GENOMIC DNA]</scope>
    <source>
        <strain evidence="2 3">JHPTF-M18</strain>
    </source>
</reference>
<dbReference type="RefSeq" id="WP_219041162.1">
    <property type="nucleotide sequence ID" value="NZ_JAHWDF010000019.1"/>
</dbReference>
<protein>
    <submittedName>
        <fullName evidence="2">Glycosyltransferase family 2 protein</fullName>
    </submittedName>
</protein>
<dbReference type="Pfam" id="PF00535">
    <property type="entry name" value="Glycos_transf_2"/>
    <property type="match status" value="1"/>
</dbReference>
<gene>
    <name evidence="2" type="ORF">KW502_13880</name>
</gene>
<dbReference type="EMBL" id="JAHWDF010000019">
    <property type="protein sequence ID" value="MBW2962879.1"/>
    <property type="molecule type" value="Genomic_DNA"/>
</dbReference>
<organism evidence="2 3">
    <name type="scientific">Mesonia aestuariivivens</name>
    <dbReference type="NCBI Taxonomy" id="2796128"/>
    <lineage>
        <taxon>Bacteria</taxon>
        <taxon>Pseudomonadati</taxon>
        <taxon>Bacteroidota</taxon>
        <taxon>Flavobacteriia</taxon>
        <taxon>Flavobacteriales</taxon>
        <taxon>Flavobacteriaceae</taxon>
        <taxon>Mesonia</taxon>
    </lineage>
</organism>
<proteinExistence type="predicted"/>
<accession>A0ABS6W6W5</accession>
<dbReference type="Proteomes" id="UP000719267">
    <property type="component" value="Unassembled WGS sequence"/>
</dbReference>
<evidence type="ECO:0000259" key="1">
    <source>
        <dbReference type="Pfam" id="PF00535"/>
    </source>
</evidence>
<sequence length="370" mass="42918">MVELSVIILNYKVPYYLLHCLESVSKSIQQISAEIIVVDNYSQDESCGLVKFYFPEVILIENRVNYGFSKGNNIGINKARGKYICLLNPDTLVGEETFKNFISFAQTKSDFGAIGPKLIDGGGNFLPESKRNLPTPKVALKKILNLEKDYYSDLRETEVGKVEILVGAFMFMQKDRFEEIGGLDEDYFMYGEDIDLSYKFLKKGYQNYYLGTENVIHYKGESTVKDKKYRDRFYGAMEIFYKKHFKKNNFLRPLIHLSLALAKSFFNPKPEQTDIINYEKIYWVSDSEINSGFNSLGKSPIEIINKKELKNKSIKNSKIIFDANYLTYTEIFSIMENHKMKQNYFRIKPLKYNFIIGSDHSKSQGEILKL</sequence>
<dbReference type="PANTHER" id="PTHR43179">
    <property type="entry name" value="RHAMNOSYLTRANSFERASE WBBL"/>
    <property type="match status" value="1"/>
</dbReference>
<dbReference type="CDD" id="cd04186">
    <property type="entry name" value="GT_2_like_c"/>
    <property type="match status" value="1"/>
</dbReference>
<evidence type="ECO:0000313" key="2">
    <source>
        <dbReference type="EMBL" id="MBW2962879.1"/>
    </source>
</evidence>